<name>A0A3P9N9B7_POERE</name>
<dbReference type="PANTHER" id="PTHR20968:SF2">
    <property type="entry name" value="INSULIN-LIKE PEPTIDE INSL5"/>
    <property type="match status" value="1"/>
</dbReference>
<organism evidence="8 9">
    <name type="scientific">Poecilia reticulata</name>
    <name type="common">Guppy</name>
    <name type="synonym">Acanthophacelus reticulatus</name>
    <dbReference type="NCBI Taxonomy" id="8081"/>
    <lineage>
        <taxon>Eukaryota</taxon>
        <taxon>Metazoa</taxon>
        <taxon>Chordata</taxon>
        <taxon>Craniata</taxon>
        <taxon>Vertebrata</taxon>
        <taxon>Euteleostomi</taxon>
        <taxon>Actinopterygii</taxon>
        <taxon>Neopterygii</taxon>
        <taxon>Teleostei</taxon>
        <taxon>Neoteleostei</taxon>
        <taxon>Acanthomorphata</taxon>
        <taxon>Ovalentaria</taxon>
        <taxon>Atherinomorphae</taxon>
        <taxon>Cyprinodontiformes</taxon>
        <taxon>Poeciliidae</taxon>
        <taxon>Poeciliinae</taxon>
        <taxon>Poecilia</taxon>
    </lineage>
</organism>
<reference evidence="8" key="2">
    <citation type="submission" date="2025-08" db="UniProtKB">
        <authorList>
            <consortium name="Ensembl"/>
        </authorList>
    </citation>
    <scope>IDENTIFICATION</scope>
    <source>
        <strain evidence="8">Guanapo</strain>
    </source>
</reference>
<dbReference type="SUPFAM" id="SSF56994">
    <property type="entry name" value="Insulin-like"/>
    <property type="match status" value="1"/>
</dbReference>
<dbReference type="STRING" id="8081.ENSPREP00000006138"/>
<reference evidence="8" key="3">
    <citation type="submission" date="2025-09" db="UniProtKB">
        <authorList>
            <consortium name="Ensembl"/>
        </authorList>
    </citation>
    <scope>IDENTIFICATION</scope>
    <source>
        <strain evidence="8">Guanapo</strain>
    </source>
</reference>
<dbReference type="GO" id="GO:0005576">
    <property type="term" value="C:extracellular region"/>
    <property type="evidence" value="ECO:0007669"/>
    <property type="project" value="UniProtKB-SubCell"/>
</dbReference>
<dbReference type="CDD" id="cd04365">
    <property type="entry name" value="IlGF_relaxin_like"/>
    <property type="match status" value="1"/>
</dbReference>
<dbReference type="Proteomes" id="UP000242638">
    <property type="component" value="Unassembled WGS sequence"/>
</dbReference>
<evidence type="ECO:0000256" key="3">
    <source>
        <dbReference type="ARBA" id="ARBA00011207"/>
    </source>
</evidence>
<dbReference type="InterPro" id="IPR036438">
    <property type="entry name" value="Insulin-like_sf"/>
</dbReference>
<dbReference type="GO" id="GO:0001664">
    <property type="term" value="F:G protein-coupled receptor binding"/>
    <property type="evidence" value="ECO:0007669"/>
    <property type="project" value="TreeGrafter"/>
</dbReference>
<evidence type="ECO:0000256" key="4">
    <source>
        <dbReference type="ARBA" id="ARBA00022525"/>
    </source>
</evidence>
<dbReference type="InterPro" id="IPR016179">
    <property type="entry name" value="Insulin-like"/>
</dbReference>
<sequence>MAEAVRLSSVPANVFGFFFSELLFAIAEESRNSMRLCGRALVRALVFTCGGSRWRRQLEEEEKGFLPDGQYFWEVKGEERDFVKSGELPGMDYHRRDQDQALITTCCQQGCRRNELSMLC</sequence>
<accession>A0A3P9N9B7</accession>
<keyword evidence="9" id="KW-1185">Reference proteome</keyword>
<proteinExistence type="inferred from homology"/>
<evidence type="ECO:0000256" key="1">
    <source>
        <dbReference type="ARBA" id="ARBA00004613"/>
    </source>
</evidence>
<comment type="similarity">
    <text evidence="2">Belongs to the insulin family.</text>
</comment>
<dbReference type="Pfam" id="PF00049">
    <property type="entry name" value="Insulin"/>
    <property type="match status" value="1"/>
</dbReference>
<dbReference type="InterPro" id="IPR051777">
    <property type="entry name" value="Insulin-like_neuro_ligands"/>
</dbReference>
<dbReference type="Gene3D" id="1.10.100.10">
    <property type="entry name" value="Insulin-like"/>
    <property type="match status" value="1"/>
</dbReference>
<dbReference type="Ensembl" id="ENSPRET00000006223.1">
    <property type="protein sequence ID" value="ENSPREP00000006138.1"/>
    <property type="gene ID" value="ENSPREG00000004262.1"/>
</dbReference>
<dbReference type="PRINTS" id="PR00276">
    <property type="entry name" value="INSULINFAMLY"/>
</dbReference>
<evidence type="ECO:0000259" key="7">
    <source>
        <dbReference type="SMART" id="SM00078"/>
    </source>
</evidence>
<keyword evidence="6" id="KW-1015">Disulfide bond</keyword>
<evidence type="ECO:0000313" key="9">
    <source>
        <dbReference type="Proteomes" id="UP000242638"/>
    </source>
</evidence>
<dbReference type="GO" id="GO:0005179">
    <property type="term" value="F:hormone activity"/>
    <property type="evidence" value="ECO:0007669"/>
    <property type="project" value="UniProtKB-KW"/>
</dbReference>
<dbReference type="GeneTree" id="ENSGT00940000169307"/>
<evidence type="ECO:0000256" key="2">
    <source>
        <dbReference type="ARBA" id="ARBA00009034"/>
    </source>
</evidence>
<evidence type="ECO:0000313" key="8">
    <source>
        <dbReference type="Ensembl" id="ENSPREP00000006138.1"/>
    </source>
</evidence>
<evidence type="ECO:0000256" key="5">
    <source>
        <dbReference type="ARBA" id="ARBA00022702"/>
    </source>
</evidence>
<keyword evidence="5" id="KW-0372">Hormone</keyword>
<feature type="domain" description="Insulin-like" evidence="7">
    <location>
        <begin position="34"/>
        <end position="120"/>
    </location>
</feature>
<dbReference type="InterPro" id="IPR022352">
    <property type="entry name" value="Ins/IGF/rlx"/>
</dbReference>
<evidence type="ECO:0000256" key="6">
    <source>
        <dbReference type="ARBA" id="ARBA00023157"/>
    </source>
</evidence>
<dbReference type="AlphaFoldDB" id="A0A3P9N9B7"/>
<comment type="subunit">
    <text evidence="3">Heterodimer of a B chain and an A chain linked by two disulfide bonds.</text>
</comment>
<dbReference type="PANTHER" id="PTHR20968">
    <property type="entry name" value="ILGF DOMAIN-CONTAINING PROTEIN"/>
    <property type="match status" value="1"/>
</dbReference>
<dbReference type="SMART" id="SM00078">
    <property type="entry name" value="IlGF"/>
    <property type="match status" value="1"/>
</dbReference>
<reference evidence="9" key="1">
    <citation type="submission" date="2013-11" db="EMBL/GenBank/DDBJ databases">
        <title>The genomic landscape of the Guanapo guppy.</title>
        <authorList>
            <person name="Kuenstner A."/>
            <person name="Dreyer C."/>
        </authorList>
    </citation>
    <scope>NUCLEOTIDE SEQUENCE</scope>
    <source>
        <strain evidence="9">Guanapo</strain>
    </source>
</reference>
<protein>
    <recommendedName>
        <fullName evidence="7">Insulin-like domain-containing protein</fullName>
    </recommendedName>
</protein>
<comment type="subcellular location">
    <subcellularLocation>
        <location evidence="1">Secreted</location>
    </subcellularLocation>
</comment>
<keyword evidence="4" id="KW-0964">Secreted</keyword>
<dbReference type="OMA" id="RWRRFMG"/>